<evidence type="ECO:0000256" key="2">
    <source>
        <dbReference type="ARBA" id="ARBA00023315"/>
    </source>
</evidence>
<dbReference type="SUPFAM" id="SSF55729">
    <property type="entry name" value="Acyl-CoA N-acyltransferases (Nat)"/>
    <property type="match status" value="1"/>
</dbReference>
<evidence type="ECO:0000313" key="4">
    <source>
        <dbReference type="EMBL" id="RAK33696.1"/>
    </source>
</evidence>
<dbReference type="InterPro" id="IPR016181">
    <property type="entry name" value="Acyl_CoA_acyltransferase"/>
</dbReference>
<sequence length="259" mass="29249">MPMMSTEFPYDPALVRRFEAVGARAWPAASVSYDGAWAVRMTPGLASRRLNSINPLDPGDTRDIDVRIKRLAAQFIAAGQRPCFRLTPLAPTQLDEALEKLNWVRKRETIVMQLELSAIEMDRADDLSPLNAISDYVRASLANHDHLDEQEAAFSALLGRIQPAKGMFVIEDNGVAVANVLCVQDRDLAGIFDLCTRVTERRKGYAKRLMHSALCWARKNGAWLAWLQIEADNKVALAFYQQLGFKEVYRYAYRESEEI</sequence>
<dbReference type="InterPro" id="IPR000182">
    <property type="entry name" value="GNAT_dom"/>
</dbReference>
<evidence type="ECO:0000259" key="3">
    <source>
        <dbReference type="PROSITE" id="PS51186"/>
    </source>
</evidence>
<feature type="domain" description="N-acetyltransferase" evidence="3">
    <location>
        <begin position="125"/>
        <end position="259"/>
    </location>
</feature>
<keyword evidence="1 4" id="KW-0808">Transferase</keyword>
<dbReference type="CDD" id="cd04301">
    <property type="entry name" value="NAT_SF"/>
    <property type="match status" value="1"/>
</dbReference>
<dbReference type="GO" id="GO:0016747">
    <property type="term" value="F:acyltransferase activity, transferring groups other than amino-acyl groups"/>
    <property type="evidence" value="ECO:0007669"/>
    <property type="project" value="InterPro"/>
</dbReference>
<dbReference type="InterPro" id="IPR056935">
    <property type="entry name" value="Rv0428c-like_C"/>
</dbReference>
<comment type="caution">
    <text evidence="4">The sequence shown here is derived from an EMBL/GenBank/DDBJ whole genome shotgun (WGS) entry which is preliminary data.</text>
</comment>
<dbReference type="AlphaFoldDB" id="A0A364JYA2"/>
<accession>A0A364JYA2</accession>
<gene>
    <name evidence="4" type="ORF">C7374_10118</name>
</gene>
<evidence type="ECO:0000256" key="1">
    <source>
        <dbReference type="ARBA" id="ARBA00022679"/>
    </source>
</evidence>
<dbReference type="PROSITE" id="PS51186">
    <property type="entry name" value="GNAT"/>
    <property type="match status" value="1"/>
</dbReference>
<keyword evidence="5" id="KW-1185">Reference proteome</keyword>
<proteinExistence type="predicted"/>
<keyword evidence="2" id="KW-0012">Acyltransferase</keyword>
<name>A0A364JYA2_9HYPH</name>
<reference evidence="4 5" key="1">
    <citation type="submission" date="2018-06" db="EMBL/GenBank/DDBJ databases">
        <title>Genomic Encyclopedia of Type Strains, Phase IV (KMG-IV): sequencing the most valuable type-strain genomes for metagenomic binning, comparative biology and taxonomic classification.</title>
        <authorList>
            <person name="Goeker M."/>
        </authorList>
    </citation>
    <scope>NUCLEOTIDE SEQUENCE [LARGE SCALE GENOMIC DNA]</scope>
    <source>
        <strain evidence="4 5">DSM 26720</strain>
    </source>
</reference>
<dbReference type="Pfam" id="PF24553">
    <property type="entry name" value="Rv0428c_C"/>
    <property type="match status" value="1"/>
</dbReference>
<evidence type="ECO:0000313" key="5">
    <source>
        <dbReference type="Proteomes" id="UP000249453"/>
    </source>
</evidence>
<dbReference type="InterPro" id="IPR050832">
    <property type="entry name" value="Bact_Acetyltransf"/>
</dbReference>
<organism evidence="4 5">
    <name type="scientific">Falsochrobactrum ovis</name>
    <dbReference type="NCBI Taxonomy" id="1293442"/>
    <lineage>
        <taxon>Bacteria</taxon>
        <taxon>Pseudomonadati</taxon>
        <taxon>Pseudomonadota</taxon>
        <taxon>Alphaproteobacteria</taxon>
        <taxon>Hyphomicrobiales</taxon>
        <taxon>Brucellaceae</taxon>
        <taxon>Falsochrobactrum</taxon>
    </lineage>
</organism>
<dbReference type="PANTHER" id="PTHR43877">
    <property type="entry name" value="AMINOALKYLPHOSPHONATE N-ACETYLTRANSFERASE-RELATED-RELATED"/>
    <property type="match status" value="1"/>
</dbReference>
<dbReference type="Proteomes" id="UP000249453">
    <property type="component" value="Unassembled WGS sequence"/>
</dbReference>
<protein>
    <submittedName>
        <fullName evidence="4">Acetyltransferase (GNAT) family protein</fullName>
    </submittedName>
</protein>
<dbReference type="Gene3D" id="3.40.630.30">
    <property type="match status" value="1"/>
</dbReference>
<dbReference type="EMBL" id="QLMK01000001">
    <property type="protein sequence ID" value="RAK33696.1"/>
    <property type="molecule type" value="Genomic_DNA"/>
</dbReference>